<evidence type="ECO:0000256" key="1">
    <source>
        <dbReference type="SAM" id="Phobius"/>
    </source>
</evidence>
<keyword evidence="1" id="KW-1133">Transmembrane helix</keyword>
<keyword evidence="1" id="KW-0472">Membrane</keyword>
<gene>
    <name evidence="2" type="ORF">SKAU_G00275650</name>
</gene>
<dbReference type="SUPFAM" id="SSF48726">
    <property type="entry name" value="Immunoglobulin"/>
    <property type="match status" value="1"/>
</dbReference>
<keyword evidence="1" id="KW-0812">Transmembrane</keyword>
<dbReference type="AlphaFoldDB" id="A0A9Q1IR15"/>
<evidence type="ECO:0000313" key="2">
    <source>
        <dbReference type="EMBL" id="KAJ8348976.1"/>
    </source>
</evidence>
<organism evidence="2 3">
    <name type="scientific">Synaphobranchus kaupii</name>
    <name type="common">Kaup's arrowtooth eel</name>
    <dbReference type="NCBI Taxonomy" id="118154"/>
    <lineage>
        <taxon>Eukaryota</taxon>
        <taxon>Metazoa</taxon>
        <taxon>Chordata</taxon>
        <taxon>Craniata</taxon>
        <taxon>Vertebrata</taxon>
        <taxon>Euteleostomi</taxon>
        <taxon>Actinopterygii</taxon>
        <taxon>Neopterygii</taxon>
        <taxon>Teleostei</taxon>
        <taxon>Anguilliformes</taxon>
        <taxon>Synaphobranchidae</taxon>
        <taxon>Synaphobranchus</taxon>
    </lineage>
</organism>
<dbReference type="EMBL" id="JAINUF010000010">
    <property type="protein sequence ID" value="KAJ8348976.1"/>
    <property type="molecule type" value="Genomic_DNA"/>
</dbReference>
<feature type="transmembrane region" description="Helical" evidence="1">
    <location>
        <begin position="51"/>
        <end position="69"/>
    </location>
</feature>
<reference evidence="2" key="1">
    <citation type="journal article" date="2023" name="Science">
        <title>Genome structures resolve the early diversification of teleost fishes.</title>
        <authorList>
            <person name="Parey E."/>
            <person name="Louis A."/>
            <person name="Montfort J."/>
            <person name="Bouchez O."/>
            <person name="Roques C."/>
            <person name="Iampietro C."/>
            <person name="Lluch J."/>
            <person name="Castinel A."/>
            <person name="Donnadieu C."/>
            <person name="Desvignes T."/>
            <person name="Floi Bucao C."/>
            <person name="Jouanno E."/>
            <person name="Wen M."/>
            <person name="Mejri S."/>
            <person name="Dirks R."/>
            <person name="Jansen H."/>
            <person name="Henkel C."/>
            <person name="Chen W.J."/>
            <person name="Zahm M."/>
            <person name="Cabau C."/>
            <person name="Klopp C."/>
            <person name="Thompson A.W."/>
            <person name="Robinson-Rechavi M."/>
            <person name="Braasch I."/>
            <person name="Lecointre G."/>
            <person name="Bobe J."/>
            <person name="Postlethwait J.H."/>
            <person name="Berthelot C."/>
            <person name="Roest Crollius H."/>
            <person name="Guiguen Y."/>
        </authorList>
    </citation>
    <scope>NUCLEOTIDE SEQUENCE</scope>
    <source>
        <strain evidence="2">WJC10195</strain>
    </source>
</reference>
<name>A0A9Q1IR15_SYNKA</name>
<dbReference type="InterPro" id="IPR013783">
    <property type="entry name" value="Ig-like_fold"/>
</dbReference>
<sequence>MYKDLLFPKTENNTCTFSPVSFAHRGEYWCVAGNDTALYSNPVDIRVSDRLVFGLGAAPLLLVTIILCVKCCRKPGSSNEAAVRYTEENVEFHL</sequence>
<evidence type="ECO:0000313" key="3">
    <source>
        <dbReference type="Proteomes" id="UP001152622"/>
    </source>
</evidence>
<comment type="caution">
    <text evidence="2">The sequence shown here is derived from an EMBL/GenBank/DDBJ whole genome shotgun (WGS) entry which is preliminary data.</text>
</comment>
<accession>A0A9Q1IR15</accession>
<dbReference type="Proteomes" id="UP001152622">
    <property type="component" value="Chromosome 10"/>
</dbReference>
<dbReference type="InterPro" id="IPR036179">
    <property type="entry name" value="Ig-like_dom_sf"/>
</dbReference>
<keyword evidence="3" id="KW-1185">Reference proteome</keyword>
<dbReference type="Gene3D" id="2.60.40.10">
    <property type="entry name" value="Immunoglobulins"/>
    <property type="match status" value="1"/>
</dbReference>
<protein>
    <submittedName>
        <fullName evidence="2">Uncharacterized protein</fullName>
    </submittedName>
</protein>
<proteinExistence type="predicted"/>